<organism evidence="1 2">
    <name type="scientific">Aliishimia ponticola</name>
    <dbReference type="NCBI Taxonomy" id="2499833"/>
    <lineage>
        <taxon>Bacteria</taxon>
        <taxon>Pseudomonadati</taxon>
        <taxon>Pseudomonadota</taxon>
        <taxon>Alphaproteobacteria</taxon>
        <taxon>Rhodobacterales</taxon>
        <taxon>Paracoccaceae</taxon>
        <taxon>Aliishimia</taxon>
    </lineage>
</organism>
<reference evidence="1 2" key="1">
    <citation type="submission" date="2019-04" db="EMBL/GenBank/DDBJ databases">
        <title>Shimia ponticola sp. nov., isolated from seawater.</title>
        <authorList>
            <person name="Kim Y.-O."/>
            <person name="Yoon J.-H."/>
        </authorList>
    </citation>
    <scope>NUCLEOTIDE SEQUENCE [LARGE SCALE GENOMIC DNA]</scope>
    <source>
        <strain evidence="1 2">MYP11</strain>
    </source>
</reference>
<evidence type="ECO:0000313" key="1">
    <source>
        <dbReference type="EMBL" id="THH38085.1"/>
    </source>
</evidence>
<gene>
    <name evidence="1" type="ORF">E4Z66_00460</name>
</gene>
<accession>A0A4S4NGY4</accession>
<dbReference type="EMBL" id="SRKY01000001">
    <property type="protein sequence ID" value="THH38085.1"/>
    <property type="molecule type" value="Genomic_DNA"/>
</dbReference>
<proteinExistence type="predicted"/>
<dbReference type="AlphaFoldDB" id="A0A4S4NGY4"/>
<name>A0A4S4NGY4_9RHOB</name>
<dbReference type="OrthoDB" id="7816979at2"/>
<dbReference type="RefSeq" id="WP_136460977.1">
    <property type="nucleotide sequence ID" value="NZ_SRKY01000001.1"/>
</dbReference>
<dbReference type="Proteomes" id="UP000306602">
    <property type="component" value="Unassembled WGS sequence"/>
</dbReference>
<evidence type="ECO:0000313" key="2">
    <source>
        <dbReference type="Proteomes" id="UP000306602"/>
    </source>
</evidence>
<keyword evidence="2" id="KW-1185">Reference proteome</keyword>
<protein>
    <submittedName>
        <fullName evidence="1">Uncharacterized protein</fullName>
    </submittedName>
</protein>
<comment type="caution">
    <text evidence="1">The sequence shown here is derived from an EMBL/GenBank/DDBJ whole genome shotgun (WGS) entry which is preliminary data.</text>
</comment>
<sequence>MHIVLHTGAHFTEEERLMKCLLRNKEDFSRRGVAVPGPGRYRRLLRETFGALKETEPTEDAREVLLDAILDQENAERVILSNAHFFGAPRSSVNNGQLYPKAIERLQSLVTLFPDDRIEMFMAMRNPATFLPAAFDRSPKEYIAGFLGGVLPEEILWSDFFMMVREEFPQIQITTWCNEDAPLLWAQIIREMAGLEPGQKIIGGFDLLSSIMSREGMQRFRAYLKSHPTMNEMQKRRVMAAFLDKFAIDEAIEEELDLPGWTEELVERMTTVYDDDMLEVQRIPGVTLIMP</sequence>